<evidence type="ECO:0000313" key="2">
    <source>
        <dbReference type="EMBL" id="SHM12998.1"/>
    </source>
</evidence>
<sequence>MQDRPPGGRSGDARRRARRALIPGEGKVRCVPLNGHRRQMRLLRRARGIAVIIRSEPDHDIRADHPCAGPPTITQSSSNMIDTPRKAVPPEGSKGGETSTMSAPTMVSPASSRTTCKA</sequence>
<accession>A0A1M7GA70</accession>
<evidence type="ECO:0000256" key="1">
    <source>
        <dbReference type="SAM" id="MobiDB-lite"/>
    </source>
</evidence>
<evidence type="ECO:0000313" key="3">
    <source>
        <dbReference type="Proteomes" id="UP000183974"/>
    </source>
</evidence>
<dbReference type="AlphaFoldDB" id="A0A1M7GA70"/>
<dbReference type="EMBL" id="FRBR01000010">
    <property type="protein sequence ID" value="SHM12998.1"/>
    <property type="molecule type" value="Genomic_DNA"/>
</dbReference>
<feature type="region of interest" description="Disordered" evidence="1">
    <location>
        <begin position="1"/>
        <end position="23"/>
    </location>
</feature>
<feature type="compositionally biased region" description="Polar residues" evidence="1">
    <location>
        <begin position="96"/>
        <end position="118"/>
    </location>
</feature>
<dbReference type="Proteomes" id="UP000183974">
    <property type="component" value="Unassembled WGS sequence"/>
</dbReference>
<name>A0A1M7GA70_9RHOB</name>
<reference evidence="2 3" key="1">
    <citation type="submission" date="2016-11" db="EMBL/GenBank/DDBJ databases">
        <authorList>
            <person name="Jaros S."/>
            <person name="Januszkiewicz K."/>
            <person name="Wedrychowicz H."/>
        </authorList>
    </citation>
    <scope>NUCLEOTIDE SEQUENCE [LARGE SCALE GENOMIC DNA]</scope>
    <source>
        <strain evidence="2 3">DSM 29589</strain>
    </source>
</reference>
<feature type="compositionally biased region" description="Polar residues" evidence="1">
    <location>
        <begin position="72"/>
        <end position="81"/>
    </location>
</feature>
<feature type="region of interest" description="Disordered" evidence="1">
    <location>
        <begin position="60"/>
        <end position="118"/>
    </location>
</feature>
<gene>
    <name evidence="2" type="ORF">SAMN05444398_11071</name>
</gene>
<keyword evidence="3" id="KW-1185">Reference proteome</keyword>
<proteinExistence type="predicted"/>
<protein>
    <submittedName>
        <fullName evidence="2">Uncharacterized protein</fullName>
    </submittedName>
</protein>
<organism evidence="2 3">
    <name type="scientific">Roseovarius pacificus</name>
    <dbReference type="NCBI Taxonomy" id="337701"/>
    <lineage>
        <taxon>Bacteria</taxon>
        <taxon>Pseudomonadati</taxon>
        <taxon>Pseudomonadota</taxon>
        <taxon>Alphaproteobacteria</taxon>
        <taxon>Rhodobacterales</taxon>
        <taxon>Roseobacteraceae</taxon>
        <taxon>Roseovarius</taxon>
    </lineage>
</organism>